<feature type="transmembrane region" description="Helical" evidence="1">
    <location>
        <begin position="202"/>
        <end position="226"/>
    </location>
</feature>
<dbReference type="Proteomes" id="UP001155901">
    <property type="component" value="Unassembled WGS sequence"/>
</dbReference>
<reference evidence="4" key="2">
    <citation type="submission" date="2022-03" db="EMBL/GenBank/DDBJ databases">
        <title>Genome Encyclopedia of Bacteria and Archaea VI: Functional Genomics of Type Strains.</title>
        <authorList>
            <person name="Whitman W."/>
        </authorList>
    </citation>
    <scope>NUCLEOTIDE SEQUENCE</scope>
    <source>
        <strain evidence="4">HSC-15S17</strain>
    </source>
</reference>
<reference evidence="3" key="1">
    <citation type="submission" date="2021-07" db="EMBL/GenBank/DDBJ databases">
        <title>Characterization of violacein-producing bacteria and related species.</title>
        <authorList>
            <person name="Wilson H.S."/>
            <person name="De Leon M.E."/>
        </authorList>
    </citation>
    <scope>NUCLEOTIDE SEQUENCE</scope>
    <source>
        <strain evidence="3">HSC-15S17</strain>
    </source>
</reference>
<protein>
    <submittedName>
        <fullName evidence="3">Acyltransferase</fullName>
    </submittedName>
    <submittedName>
        <fullName evidence="4">Peptidoglycan/LPS O-acetylase OafA/YrhL</fullName>
    </submittedName>
</protein>
<feature type="transmembrane region" description="Helical" evidence="1">
    <location>
        <begin position="341"/>
        <end position="362"/>
    </location>
</feature>
<keyword evidence="1" id="KW-0812">Transmembrane</keyword>
<dbReference type="Pfam" id="PF01757">
    <property type="entry name" value="Acyl_transf_3"/>
    <property type="match status" value="1"/>
</dbReference>
<evidence type="ECO:0000259" key="2">
    <source>
        <dbReference type="Pfam" id="PF01757"/>
    </source>
</evidence>
<feature type="domain" description="Acyltransferase 3" evidence="2">
    <location>
        <begin position="16"/>
        <end position="358"/>
    </location>
</feature>
<sequence length="386" mass="41952">MPHTGLAGKPGRYPVLDALRAVAILLVLARHWAVASQATFGVVPGGPLAVLAANGWIGVDLFFVLSGFLIGSHFAGPHAAPFTRAAVIDFYRRRAFRTLPLYWGVILLCWLAAPWTLGAGYSSLSFATHLLFMQDYLGSDVMVTLWSLAVEEKFYLATPLLLFLLARTGTRSACIVLAVVFGGLCWSMQSSARSIAPGDYPAFFWAIRAPFHHAVLGILAGVLVAVEHGASSTRRAPRVLFLALSLPPLSLLTYRDWLTQGDWSTVCWIIALSSMLFALLVRCGLAVNAQLPSFGAARPLRYIARLSYALYLVHYPLIGPATKLCHALLGDMQQAPVPGSLLFLAIYGAMSWAAAWLLHVALEKPFLLLRDRAVATRLNAPSRTAR</sequence>
<dbReference type="GO" id="GO:0016020">
    <property type="term" value="C:membrane"/>
    <property type="evidence" value="ECO:0007669"/>
    <property type="project" value="TreeGrafter"/>
</dbReference>
<organism evidence="3 5">
    <name type="scientific">Duganella violaceipulchra</name>
    <dbReference type="NCBI Taxonomy" id="2849652"/>
    <lineage>
        <taxon>Bacteria</taxon>
        <taxon>Pseudomonadati</taxon>
        <taxon>Pseudomonadota</taxon>
        <taxon>Betaproteobacteria</taxon>
        <taxon>Burkholderiales</taxon>
        <taxon>Oxalobacteraceae</taxon>
        <taxon>Telluria group</taxon>
        <taxon>Duganella</taxon>
    </lineage>
</organism>
<keyword evidence="1" id="KW-0472">Membrane</keyword>
<proteinExistence type="predicted"/>
<name>A0AA41H965_9BURK</name>
<feature type="transmembrane region" description="Helical" evidence="1">
    <location>
        <begin position="172"/>
        <end position="190"/>
    </location>
</feature>
<evidence type="ECO:0000313" key="5">
    <source>
        <dbReference type="Proteomes" id="UP001155901"/>
    </source>
</evidence>
<dbReference type="GO" id="GO:0000271">
    <property type="term" value="P:polysaccharide biosynthetic process"/>
    <property type="evidence" value="ECO:0007669"/>
    <property type="project" value="TreeGrafter"/>
</dbReference>
<keyword evidence="3" id="KW-0012">Acyltransferase</keyword>
<dbReference type="EMBL" id="JAHTGR010000009">
    <property type="protein sequence ID" value="MBV6322964.1"/>
    <property type="molecule type" value="Genomic_DNA"/>
</dbReference>
<keyword evidence="3" id="KW-0808">Transferase</keyword>
<feature type="transmembrane region" description="Helical" evidence="1">
    <location>
        <begin position="308"/>
        <end position="329"/>
    </location>
</feature>
<feature type="transmembrane region" description="Helical" evidence="1">
    <location>
        <begin position="55"/>
        <end position="75"/>
    </location>
</feature>
<gene>
    <name evidence="3" type="ORF">KVP70_18700</name>
    <name evidence="4" type="ORF">L1274_001745</name>
</gene>
<dbReference type="Proteomes" id="UP001162889">
    <property type="component" value="Unassembled WGS sequence"/>
</dbReference>
<keyword evidence="1" id="KW-1133">Transmembrane helix</keyword>
<keyword evidence="6" id="KW-1185">Reference proteome</keyword>
<dbReference type="InterPro" id="IPR050879">
    <property type="entry name" value="Acyltransferase_3"/>
</dbReference>
<dbReference type="AlphaFoldDB" id="A0AA41H965"/>
<dbReference type="GO" id="GO:0016747">
    <property type="term" value="F:acyltransferase activity, transferring groups other than amino-acyl groups"/>
    <property type="evidence" value="ECO:0007669"/>
    <property type="project" value="InterPro"/>
</dbReference>
<feature type="transmembrane region" description="Helical" evidence="1">
    <location>
        <begin position="238"/>
        <end position="257"/>
    </location>
</feature>
<dbReference type="RefSeq" id="WP_217943672.1">
    <property type="nucleotide sequence ID" value="NZ_JAHTGR010000009.1"/>
</dbReference>
<feature type="transmembrane region" description="Helical" evidence="1">
    <location>
        <begin position="141"/>
        <end position="165"/>
    </location>
</feature>
<feature type="transmembrane region" description="Helical" evidence="1">
    <location>
        <begin position="263"/>
        <end position="287"/>
    </location>
</feature>
<dbReference type="EMBL" id="JALJZU010000003">
    <property type="protein sequence ID" value="MCP2008045.1"/>
    <property type="molecule type" value="Genomic_DNA"/>
</dbReference>
<evidence type="ECO:0000313" key="6">
    <source>
        <dbReference type="Proteomes" id="UP001162889"/>
    </source>
</evidence>
<evidence type="ECO:0000313" key="3">
    <source>
        <dbReference type="EMBL" id="MBV6322964.1"/>
    </source>
</evidence>
<dbReference type="PANTHER" id="PTHR23028:SF53">
    <property type="entry name" value="ACYL_TRANSF_3 DOMAIN-CONTAINING PROTEIN"/>
    <property type="match status" value="1"/>
</dbReference>
<feature type="transmembrane region" description="Helical" evidence="1">
    <location>
        <begin position="21"/>
        <end position="43"/>
    </location>
</feature>
<accession>A0AA41H965</accession>
<evidence type="ECO:0000313" key="4">
    <source>
        <dbReference type="EMBL" id="MCP2008045.1"/>
    </source>
</evidence>
<dbReference type="PANTHER" id="PTHR23028">
    <property type="entry name" value="ACETYLTRANSFERASE"/>
    <property type="match status" value="1"/>
</dbReference>
<feature type="transmembrane region" description="Helical" evidence="1">
    <location>
        <begin position="101"/>
        <end position="121"/>
    </location>
</feature>
<comment type="caution">
    <text evidence="3">The sequence shown here is derived from an EMBL/GenBank/DDBJ whole genome shotgun (WGS) entry which is preliminary data.</text>
</comment>
<dbReference type="InterPro" id="IPR002656">
    <property type="entry name" value="Acyl_transf_3_dom"/>
</dbReference>
<evidence type="ECO:0000256" key="1">
    <source>
        <dbReference type="SAM" id="Phobius"/>
    </source>
</evidence>